<keyword evidence="11" id="KW-1185">Reference proteome</keyword>
<evidence type="ECO:0000256" key="7">
    <source>
        <dbReference type="RuleBase" id="RU363032"/>
    </source>
</evidence>
<comment type="subcellular location">
    <subcellularLocation>
        <location evidence="1 7">Cell membrane</location>
        <topology evidence="1 7">Multi-pass membrane protein</topology>
    </subcellularLocation>
</comment>
<evidence type="ECO:0000256" key="1">
    <source>
        <dbReference type="ARBA" id="ARBA00004651"/>
    </source>
</evidence>
<dbReference type="Pfam" id="PF00528">
    <property type="entry name" value="BPD_transp_1"/>
    <property type="match status" value="1"/>
</dbReference>
<dbReference type="RefSeq" id="WP_345441576.1">
    <property type="nucleotide sequence ID" value="NZ_BAABHK010000022.1"/>
</dbReference>
<feature type="transmembrane region" description="Helical" evidence="7">
    <location>
        <begin position="133"/>
        <end position="154"/>
    </location>
</feature>
<feature type="transmembrane region" description="Helical" evidence="7">
    <location>
        <begin position="98"/>
        <end position="121"/>
    </location>
</feature>
<feature type="transmembrane region" description="Helical" evidence="7">
    <location>
        <begin position="160"/>
        <end position="182"/>
    </location>
</feature>
<gene>
    <name evidence="10" type="ORF">GCM10023196_095150</name>
</gene>
<keyword evidence="2 7" id="KW-0813">Transport</keyword>
<dbReference type="Gene3D" id="1.10.3720.10">
    <property type="entry name" value="MetI-like"/>
    <property type="match status" value="1"/>
</dbReference>
<dbReference type="Proteomes" id="UP001501442">
    <property type="component" value="Unassembled WGS sequence"/>
</dbReference>
<dbReference type="SUPFAM" id="SSF161098">
    <property type="entry name" value="MetI-like"/>
    <property type="match status" value="1"/>
</dbReference>
<feature type="transmembrane region" description="Helical" evidence="7">
    <location>
        <begin position="267"/>
        <end position="289"/>
    </location>
</feature>
<evidence type="ECO:0000256" key="6">
    <source>
        <dbReference type="ARBA" id="ARBA00023136"/>
    </source>
</evidence>
<keyword evidence="4 7" id="KW-0812">Transmembrane</keyword>
<sequence length="303" mass="33981">MSQAVSDKSIPATRVGRAERARRANQRAGARRRVQRIALHLLLLAGVLVSMFPFYWTAVMATNTTEDMYRNPPALVPGTHLLHNVHRVFQNIDFLGSLLNTVIVSSATTLLVLFIDSLAAFTFAKFEFPGNRMLFRFLLLTLMLPAQLSLIPRFVLMVQIHWAGTLNSLIFPGVANAFGIFWMRQYIQGAVPDELLQAARLDGCGFMRQYWHVALPAVRPALAFLGIYTFITTWNDYAWPLIALINPKKVTLQVALAQLNTAHHTDYSMVMAGTLLAVLPLVVVFILFARQFIRDVMKGALRG</sequence>
<keyword evidence="5 7" id="KW-1133">Transmembrane helix</keyword>
<evidence type="ECO:0000313" key="10">
    <source>
        <dbReference type="EMBL" id="GAA4638242.1"/>
    </source>
</evidence>
<name>A0ABP8USB6_9ACTN</name>
<evidence type="ECO:0000259" key="9">
    <source>
        <dbReference type="PROSITE" id="PS50928"/>
    </source>
</evidence>
<comment type="caution">
    <text evidence="10">The sequence shown here is derived from an EMBL/GenBank/DDBJ whole genome shotgun (WGS) entry which is preliminary data.</text>
</comment>
<comment type="similarity">
    <text evidence="7">Belongs to the binding-protein-dependent transport system permease family.</text>
</comment>
<accession>A0ABP8USB6</accession>
<dbReference type="InterPro" id="IPR000515">
    <property type="entry name" value="MetI-like"/>
</dbReference>
<evidence type="ECO:0000313" key="11">
    <source>
        <dbReference type="Proteomes" id="UP001501442"/>
    </source>
</evidence>
<organism evidence="10 11">
    <name type="scientific">Actinoallomurus vinaceus</name>
    <dbReference type="NCBI Taxonomy" id="1080074"/>
    <lineage>
        <taxon>Bacteria</taxon>
        <taxon>Bacillati</taxon>
        <taxon>Actinomycetota</taxon>
        <taxon>Actinomycetes</taxon>
        <taxon>Streptosporangiales</taxon>
        <taxon>Thermomonosporaceae</taxon>
        <taxon>Actinoallomurus</taxon>
    </lineage>
</organism>
<evidence type="ECO:0000256" key="8">
    <source>
        <dbReference type="SAM" id="MobiDB-lite"/>
    </source>
</evidence>
<keyword evidence="6 7" id="KW-0472">Membrane</keyword>
<keyword evidence="3" id="KW-1003">Cell membrane</keyword>
<dbReference type="PANTHER" id="PTHR43744">
    <property type="entry name" value="ABC TRANSPORTER PERMEASE PROTEIN MG189-RELATED-RELATED"/>
    <property type="match status" value="1"/>
</dbReference>
<reference evidence="11" key="1">
    <citation type="journal article" date="2019" name="Int. J. Syst. Evol. Microbiol.">
        <title>The Global Catalogue of Microorganisms (GCM) 10K type strain sequencing project: providing services to taxonomists for standard genome sequencing and annotation.</title>
        <authorList>
            <consortium name="The Broad Institute Genomics Platform"/>
            <consortium name="The Broad Institute Genome Sequencing Center for Infectious Disease"/>
            <person name="Wu L."/>
            <person name="Ma J."/>
        </authorList>
    </citation>
    <scope>NUCLEOTIDE SEQUENCE [LARGE SCALE GENOMIC DNA]</scope>
    <source>
        <strain evidence="11">JCM 17939</strain>
    </source>
</reference>
<protein>
    <submittedName>
        <fullName evidence="10">Carbohydrate ABC transporter permease</fullName>
    </submittedName>
</protein>
<feature type="transmembrane region" description="Helical" evidence="7">
    <location>
        <begin position="37"/>
        <end position="56"/>
    </location>
</feature>
<evidence type="ECO:0000256" key="2">
    <source>
        <dbReference type="ARBA" id="ARBA00022448"/>
    </source>
</evidence>
<dbReference type="PROSITE" id="PS50928">
    <property type="entry name" value="ABC_TM1"/>
    <property type="match status" value="1"/>
</dbReference>
<dbReference type="PANTHER" id="PTHR43744:SF8">
    <property type="entry name" value="SN-GLYCEROL-3-PHOSPHATE TRANSPORT SYSTEM PERMEASE PROTEIN UGPE"/>
    <property type="match status" value="1"/>
</dbReference>
<dbReference type="EMBL" id="BAABHK010000022">
    <property type="protein sequence ID" value="GAA4638242.1"/>
    <property type="molecule type" value="Genomic_DNA"/>
</dbReference>
<dbReference type="CDD" id="cd06261">
    <property type="entry name" value="TM_PBP2"/>
    <property type="match status" value="1"/>
</dbReference>
<evidence type="ECO:0000256" key="3">
    <source>
        <dbReference type="ARBA" id="ARBA00022475"/>
    </source>
</evidence>
<proteinExistence type="inferred from homology"/>
<feature type="domain" description="ABC transmembrane type-1" evidence="9">
    <location>
        <begin position="98"/>
        <end position="288"/>
    </location>
</feature>
<dbReference type="InterPro" id="IPR035906">
    <property type="entry name" value="MetI-like_sf"/>
</dbReference>
<feature type="transmembrane region" description="Helical" evidence="7">
    <location>
        <begin position="210"/>
        <end position="231"/>
    </location>
</feature>
<evidence type="ECO:0000256" key="5">
    <source>
        <dbReference type="ARBA" id="ARBA00022989"/>
    </source>
</evidence>
<feature type="region of interest" description="Disordered" evidence="8">
    <location>
        <begin position="1"/>
        <end position="27"/>
    </location>
</feature>
<evidence type="ECO:0000256" key="4">
    <source>
        <dbReference type="ARBA" id="ARBA00022692"/>
    </source>
</evidence>